<dbReference type="GO" id="GO:0032259">
    <property type="term" value="P:methylation"/>
    <property type="evidence" value="ECO:0007669"/>
    <property type="project" value="UniProtKB-KW"/>
</dbReference>
<dbReference type="GO" id="GO:0008168">
    <property type="term" value="F:methyltransferase activity"/>
    <property type="evidence" value="ECO:0007669"/>
    <property type="project" value="UniProtKB-KW"/>
</dbReference>
<proteinExistence type="predicted"/>
<keyword evidence="2 4" id="KW-0808">Transferase</keyword>
<dbReference type="CDD" id="cd02440">
    <property type="entry name" value="AdoMet_MTases"/>
    <property type="match status" value="1"/>
</dbReference>
<dbReference type="EC" id="2.1.1.-" evidence="4"/>
<dbReference type="PANTHER" id="PTHR10509:SF14">
    <property type="entry name" value="CAFFEOYL-COA O-METHYLTRANSFERASE 3-RELATED"/>
    <property type="match status" value="1"/>
</dbReference>
<evidence type="ECO:0000313" key="5">
    <source>
        <dbReference type="Proteomes" id="UP001595844"/>
    </source>
</evidence>
<organism evidence="4 5">
    <name type="scientific">Nocardia halotolerans</name>
    <dbReference type="NCBI Taxonomy" id="1755878"/>
    <lineage>
        <taxon>Bacteria</taxon>
        <taxon>Bacillati</taxon>
        <taxon>Actinomycetota</taxon>
        <taxon>Actinomycetes</taxon>
        <taxon>Mycobacteriales</taxon>
        <taxon>Nocardiaceae</taxon>
        <taxon>Nocardia</taxon>
    </lineage>
</organism>
<dbReference type="Pfam" id="PF01596">
    <property type="entry name" value="Methyltransf_3"/>
    <property type="match status" value="1"/>
</dbReference>
<keyword evidence="3" id="KW-0949">S-adenosyl-L-methionine</keyword>
<accession>A0ABV8VJ48</accession>
<gene>
    <name evidence="4" type="ORF">ACFO5K_18385</name>
</gene>
<protein>
    <submittedName>
        <fullName evidence="4">O-methyltransferase</fullName>
        <ecNumber evidence="4">2.1.1.-</ecNumber>
    </submittedName>
</protein>
<evidence type="ECO:0000256" key="1">
    <source>
        <dbReference type="ARBA" id="ARBA00022603"/>
    </source>
</evidence>
<keyword evidence="5" id="KW-1185">Reference proteome</keyword>
<dbReference type="PANTHER" id="PTHR10509">
    <property type="entry name" value="O-METHYLTRANSFERASE-RELATED"/>
    <property type="match status" value="1"/>
</dbReference>
<dbReference type="PROSITE" id="PS51682">
    <property type="entry name" value="SAM_OMT_I"/>
    <property type="match status" value="1"/>
</dbReference>
<dbReference type="InterPro" id="IPR050362">
    <property type="entry name" value="Cation-dep_OMT"/>
</dbReference>
<reference evidence="5" key="1">
    <citation type="journal article" date="2019" name="Int. J. Syst. Evol. Microbiol.">
        <title>The Global Catalogue of Microorganisms (GCM) 10K type strain sequencing project: providing services to taxonomists for standard genome sequencing and annotation.</title>
        <authorList>
            <consortium name="The Broad Institute Genomics Platform"/>
            <consortium name="The Broad Institute Genome Sequencing Center for Infectious Disease"/>
            <person name="Wu L."/>
            <person name="Ma J."/>
        </authorList>
    </citation>
    <scope>NUCLEOTIDE SEQUENCE [LARGE SCALE GENOMIC DNA]</scope>
    <source>
        <strain evidence="5">IBRC-M 10490</strain>
    </source>
</reference>
<dbReference type="SUPFAM" id="SSF53335">
    <property type="entry name" value="S-adenosyl-L-methionine-dependent methyltransferases"/>
    <property type="match status" value="1"/>
</dbReference>
<evidence type="ECO:0000256" key="3">
    <source>
        <dbReference type="ARBA" id="ARBA00022691"/>
    </source>
</evidence>
<dbReference type="RefSeq" id="WP_378564143.1">
    <property type="nucleotide sequence ID" value="NZ_JBHSDL010000018.1"/>
</dbReference>
<dbReference type="InterPro" id="IPR029063">
    <property type="entry name" value="SAM-dependent_MTases_sf"/>
</dbReference>
<evidence type="ECO:0000256" key="2">
    <source>
        <dbReference type="ARBA" id="ARBA00022679"/>
    </source>
</evidence>
<sequence>MADQIDVSDELMAYVRTTSLREDPVLRELREITANLPLGTAMQLMPEEGQLLALCVKLCGAARVVDIGTFTGYSALVMAKALPVGGTLITCDSSRRWLDIAEQHWRRAGVADRIEPRIGDAHKTLAELTEEFGPESVDLIFIDAEKTGYPEYYESAVALLRPGGLIVIDNTLLRGRVIDPEATDPETEAVRILNARMSDDPRVDIVLLVVADGITLARKR</sequence>
<evidence type="ECO:0000313" key="4">
    <source>
        <dbReference type="EMBL" id="MFC4376074.1"/>
    </source>
</evidence>
<dbReference type="Proteomes" id="UP001595844">
    <property type="component" value="Unassembled WGS sequence"/>
</dbReference>
<name>A0ABV8VJ48_9NOCA</name>
<comment type="caution">
    <text evidence="4">The sequence shown here is derived from an EMBL/GenBank/DDBJ whole genome shotgun (WGS) entry which is preliminary data.</text>
</comment>
<dbReference type="EMBL" id="JBHSDL010000018">
    <property type="protein sequence ID" value="MFC4376074.1"/>
    <property type="molecule type" value="Genomic_DNA"/>
</dbReference>
<keyword evidence="1 4" id="KW-0489">Methyltransferase</keyword>
<dbReference type="InterPro" id="IPR002935">
    <property type="entry name" value="SAM_O-MeTrfase"/>
</dbReference>
<dbReference type="Gene3D" id="3.40.50.150">
    <property type="entry name" value="Vaccinia Virus protein VP39"/>
    <property type="match status" value="1"/>
</dbReference>